<evidence type="ECO:0000259" key="3">
    <source>
        <dbReference type="Pfam" id="PF00149"/>
    </source>
</evidence>
<gene>
    <name evidence="4" type="ORF">EDC16_103257</name>
    <name evidence="5" type="ORF">FHQ21_10965</name>
</gene>
<feature type="domain" description="Calcineurin-like phosphoesterase" evidence="3">
    <location>
        <begin position="241"/>
        <end position="371"/>
    </location>
</feature>
<dbReference type="GO" id="GO:0003993">
    <property type="term" value="F:acid phosphatase activity"/>
    <property type="evidence" value="ECO:0007669"/>
    <property type="project" value="InterPro"/>
</dbReference>
<evidence type="ECO:0000313" key="4">
    <source>
        <dbReference type="EMBL" id="TCV88898.1"/>
    </source>
</evidence>
<dbReference type="EMBL" id="SMCP01000003">
    <property type="protein sequence ID" value="TCV88898.1"/>
    <property type="molecule type" value="Genomic_DNA"/>
</dbReference>
<dbReference type="InterPro" id="IPR008963">
    <property type="entry name" value="Purple_acid_Pase-like_N"/>
</dbReference>
<evidence type="ECO:0000313" key="7">
    <source>
        <dbReference type="Proteomes" id="UP000305526"/>
    </source>
</evidence>
<dbReference type="SUPFAM" id="SSF49363">
    <property type="entry name" value="Purple acid phosphatase, N-terminal domain"/>
    <property type="match status" value="1"/>
</dbReference>
<comment type="caution">
    <text evidence="4">The sequence shown here is derived from an EMBL/GenBank/DDBJ whole genome shotgun (WGS) entry which is preliminary data.</text>
</comment>
<dbReference type="RefSeq" id="WP_132965916.1">
    <property type="nucleotide sequence ID" value="NZ_LEKL01000041.1"/>
</dbReference>
<accession>A0A4R3YCS8</accession>
<evidence type="ECO:0000256" key="2">
    <source>
        <dbReference type="SAM" id="SignalP"/>
    </source>
</evidence>
<keyword evidence="1 2" id="KW-0732">Signal</keyword>
<evidence type="ECO:0000313" key="5">
    <source>
        <dbReference type="EMBL" id="TNG88732.1"/>
    </source>
</evidence>
<evidence type="ECO:0000313" key="6">
    <source>
        <dbReference type="Proteomes" id="UP000294619"/>
    </source>
</evidence>
<dbReference type="Proteomes" id="UP000305526">
    <property type="component" value="Unassembled WGS sequence"/>
</dbReference>
<evidence type="ECO:0000256" key="1">
    <source>
        <dbReference type="ARBA" id="ARBA00022729"/>
    </source>
</evidence>
<reference evidence="4 6" key="1">
    <citation type="submission" date="2019-03" db="EMBL/GenBank/DDBJ databases">
        <title>Genomic Encyclopedia of Type Strains, Phase IV (KMG-IV): sequencing the most valuable type-strain genomes for metagenomic binning, comparative biology and taxonomic classification.</title>
        <authorList>
            <person name="Goeker M."/>
        </authorList>
    </citation>
    <scope>NUCLEOTIDE SEQUENCE [LARGE SCALE GENOMIC DNA]</scope>
    <source>
        <strain evidence="4 6">DSM 28140</strain>
    </source>
</reference>
<sequence>MKKKFIYTVFCLSILSVTAIATTHIPNTEKIVLNESYKILPTPQPGFRVLPYLQAPASNSITINWVSELNNIGKITLTNTENQQTTSLKSSPLYLKLMEYSTKELEQVLEYKSGNGETETLEQGSWLLSNNNYKHSVQFNNLEPNTLYRYTVSQDGKNYSNEFKTYPTNKNWQKITLIAFSDTETEPYGKLEHREWEIHTVNPYRAGSEPRPEQNSAFDKKYGNRSRNGMFLVRYPLNQQRALNENLRIIQQAKPAALLIAGDLTQGSGYQPAWDEFFRHFAGEFSDFASHTPLLTALGNWETYAALNDGYGNADNPLPPVISRNKYHDYFDTPGDKKNPQFKDSYYRTDIGPITLLTLDSTKGIPDENTEQKIFSGKVYTGNDSVLKPHLWSAQNTESDEYITTDTQGSFSKAYYDNAFSQLYPGKMPSESDIPGFNPGTAQWQWVEEQLKDARQNGQIILVQFHHAPYSSGIHGTPPNHQYSDNQSGVAMRVFIPLFEKYDVAAVIAGHDEMFERSWVDSDGDGKGIHIYDVGVAADGLRGEKMIKTDDGKFIPLSYNTYSRWSATKHEPEYWKTNKNGVKHLIDGGLHYGHLHIELNKTVQGSHMRLTPVYIFPILDDDYELIKMERREYNDIIDIHFNDKGNILL</sequence>
<dbReference type="InterPro" id="IPR039331">
    <property type="entry name" value="PAPs-like"/>
</dbReference>
<dbReference type="Gene3D" id="2.60.40.380">
    <property type="entry name" value="Purple acid phosphatase-like, N-terminal"/>
    <property type="match status" value="1"/>
</dbReference>
<dbReference type="PANTHER" id="PTHR22953:SF153">
    <property type="entry name" value="PURPLE ACID PHOSPHATASE"/>
    <property type="match status" value="1"/>
</dbReference>
<dbReference type="SUPFAM" id="SSF56300">
    <property type="entry name" value="Metallo-dependent phosphatases"/>
    <property type="match status" value="1"/>
</dbReference>
<keyword evidence="7" id="KW-1185">Reference proteome</keyword>
<name>A0A4R3YCS8_9PAST</name>
<dbReference type="InterPro" id="IPR004843">
    <property type="entry name" value="Calcineurin-like_PHP"/>
</dbReference>
<feature type="signal peptide" evidence="2">
    <location>
        <begin position="1"/>
        <end position="21"/>
    </location>
</feature>
<dbReference type="Pfam" id="PF00149">
    <property type="entry name" value="Metallophos"/>
    <property type="match status" value="1"/>
</dbReference>
<dbReference type="Proteomes" id="UP000294619">
    <property type="component" value="Unassembled WGS sequence"/>
</dbReference>
<dbReference type="AlphaFoldDB" id="A0A4R3YCS8"/>
<dbReference type="PANTHER" id="PTHR22953">
    <property type="entry name" value="ACID PHOSPHATASE RELATED"/>
    <property type="match status" value="1"/>
</dbReference>
<dbReference type="InterPro" id="IPR029052">
    <property type="entry name" value="Metallo-depent_PP-like"/>
</dbReference>
<proteinExistence type="predicted"/>
<dbReference type="EMBL" id="VDGV01000111">
    <property type="protein sequence ID" value="TNG88732.1"/>
    <property type="molecule type" value="Genomic_DNA"/>
</dbReference>
<reference evidence="5 7" key="2">
    <citation type="submission" date="2019-05" db="EMBL/GenBank/DDBJ databases">
        <title>Pasteurellaceae isolates from reptiles.</title>
        <authorList>
            <person name="Bojesen A.M."/>
            <person name="Lund E."/>
        </authorList>
    </citation>
    <scope>NUCLEOTIDE SEQUENCE [LARGE SCALE GENOMIC DNA]</scope>
    <source>
        <strain evidence="5 7">ELNT2x</strain>
    </source>
</reference>
<organism evidence="4 6">
    <name type="scientific">Testudinibacter aquarius</name>
    <dbReference type="NCBI Taxonomy" id="1524974"/>
    <lineage>
        <taxon>Bacteria</taxon>
        <taxon>Pseudomonadati</taxon>
        <taxon>Pseudomonadota</taxon>
        <taxon>Gammaproteobacteria</taxon>
        <taxon>Pasteurellales</taxon>
        <taxon>Pasteurellaceae</taxon>
        <taxon>Testudinibacter</taxon>
    </lineage>
</organism>
<dbReference type="Gene3D" id="3.60.21.10">
    <property type="match status" value="2"/>
</dbReference>
<protein>
    <submittedName>
        <fullName evidence="4">Calcineurin-like phosphoesterase family protein</fullName>
    </submittedName>
    <submittedName>
        <fullName evidence="5">Metallophosphoesterase family protein</fullName>
    </submittedName>
</protein>
<dbReference type="GO" id="GO:0046872">
    <property type="term" value="F:metal ion binding"/>
    <property type="evidence" value="ECO:0007669"/>
    <property type="project" value="InterPro"/>
</dbReference>
<feature type="chain" id="PRO_5020641562" evidence="2">
    <location>
        <begin position="22"/>
        <end position="649"/>
    </location>
</feature>